<protein>
    <submittedName>
        <fullName evidence="2">Putative ovule protein</fullName>
    </submittedName>
</protein>
<feature type="region of interest" description="Disordered" evidence="1">
    <location>
        <begin position="42"/>
        <end position="69"/>
    </location>
</feature>
<dbReference type="AlphaFoldDB" id="A0A0V0GM97"/>
<dbReference type="EMBL" id="GEDG01036018">
    <property type="protein sequence ID" value="JAP08925.1"/>
    <property type="molecule type" value="Transcribed_RNA"/>
</dbReference>
<evidence type="ECO:0000256" key="1">
    <source>
        <dbReference type="SAM" id="MobiDB-lite"/>
    </source>
</evidence>
<name>A0A0V0GM97_SOLCH</name>
<proteinExistence type="predicted"/>
<accession>A0A0V0GM97</accession>
<sequence length="85" mass="8412">MSLLVLHGIALFVVFFEFTIGKFFSLRASISGSSSSIAGFSTFSSTTSSSDVSSTVSSSGFPSSASSSAVSIAAGFSGFSSVAGS</sequence>
<organism evidence="2">
    <name type="scientific">Solanum chacoense</name>
    <name type="common">Chaco potato</name>
    <dbReference type="NCBI Taxonomy" id="4108"/>
    <lineage>
        <taxon>Eukaryota</taxon>
        <taxon>Viridiplantae</taxon>
        <taxon>Streptophyta</taxon>
        <taxon>Embryophyta</taxon>
        <taxon>Tracheophyta</taxon>
        <taxon>Spermatophyta</taxon>
        <taxon>Magnoliopsida</taxon>
        <taxon>eudicotyledons</taxon>
        <taxon>Gunneridae</taxon>
        <taxon>Pentapetalae</taxon>
        <taxon>asterids</taxon>
        <taxon>lamiids</taxon>
        <taxon>Solanales</taxon>
        <taxon>Solanaceae</taxon>
        <taxon>Solanoideae</taxon>
        <taxon>Solaneae</taxon>
        <taxon>Solanum</taxon>
    </lineage>
</organism>
<reference evidence="2" key="1">
    <citation type="submission" date="2015-12" db="EMBL/GenBank/DDBJ databases">
        <title>Gene expression during late stages of embryo sac development: a critical building block for successful pollen-pistil interactions.</title>
        <authorList>
            <person name="Liu Y."/>
            <person name="Joly V."/>
            <person name="Sabar M."/>
            <person name="Matton D.P."/>
        </authorList>
    </citation>
    <scope>NUCLEOTIDE SEQUENCE</scope>
</reference>
<evidence type="ECO:0000313" key="2">
    <source>
        <dbReference type="EMBL" id="JAP08925.1"/>
    </source>
</evidence>